<dbReference type="Gene3D" id="3.20.20.140">
    <property type="entry name" value="Metal-dependent hydrolases"/>
    <property type="match status" value="1"/>
</dbReference>
<accession>A0AB38A6U1</accession>
<reference evidence="9 10" key="1">
    <citation type="submission" date="2016-10" db="EMBL/GenBank/DDBJ databases">
        <authorList>
            <person name="Varghese N."/>
            <person name="Submissions S."/>
        </authorList>
    </citation>
    <scope>NUCLEOTIDE SEQUENCE [LARGE SCALE GENOMIC DNA]</scope>
    <source>
        <strain evidence="9 10">DSM 20586</strain>
    </source>
</reference>
<evidence type="ECO:0000256" key="1">
    <source>
        <dbReference type="ARBA" id="ARBA00006773"/>
    </source>
</evidence>
<keyword evidence="4 6" id="KW-0464">Manganese</keyword>
<evidence type="ECO:0000313" key="10">
    <source>
        <dbReference type="Proteomes" id="UP000183687"/>
    </source>
</evidence>
<dbReference type="Proteomes" id="UP000183687">
    <property type="component" value="Unassembled WGS sequence"/>
</dbReference>
<comment type="caution">
    <text evidence="9">The sequence shown here is derived from an EMBL/GenBank/DDBJ whole genome shotgun (WGS) entry which is preliminary data.</text>
</comment>
<dbReference type="RefSeq" id="WP_002562878.1">
    <property type="nucleotide sequence ID" value="NZ_FNSH01000001.1"/>
</dbReference>
<dbReference type="EC" id="3.5.4.2" evidence="2 6"/>
<dbReference type="GO" id="GO:0000034">
    <property type="term" value="F:adenine deaminase activity"/>
    <property type="evidence" value="ECO:0007669"/>
    <property type="project" value="UniProtKB-UniRule"/>
</dbReference>
<dbReference type="NCBIfam" id="TIGR01178">
    <property type="entry name" value="ade"/>
    <property type="match status" value="1"/>
</dbReference>
<dbReference type="InterPro" id="IPR006679">
    <property type="entry name" value="Adenine_deam"/>
</dbReference>
<dbReference type="HAMAP" id="MF_01518">
    <property type="entry name" value="Adenine_deamin"/>
    <property type="match status" value="1"/>
</dbReference>
<sequence length="608" mass="65190">MHNTFCKKPLWEVNDRLVRVAQGQEPADTVLRHATLVSVTTHELLQDADIAIASGRIAYLGIAGHTAEHCIGEKTVVVDATGLYATPGLIDSHIHIESSMVGPSEYARAVIPHGTTAILADPHEAANVRGLDGVKSMWEDAARTPLKAMLTTPSCVPAVLGVEDTGSSINAAQIAETMTWPQTYGLGEMMNFPGILNNESNALNEVRETLKADRRITGHYPVAETDRGLAAYIACGVSSCHESIAIDDVVAKLRMGMWVQLRYGSAWHNLPVYLPALLEKGIDLRHCLLCSDDNHPNTLVSDGHMDRILRKAIELECDPITALQMATINCAEYLGIGDDMGSITPGKCADLVLMRDLTSFEAVAVYIDGELVAQNGTACFEVEPFAWPEFMTNTMNLGREITAESFRIPVPSAKGASSPSSCKVRTISVDAGQVITKDTTATVPVVDGALCADKASDLLKLCVFDRHHGAEGTHAFGFVHGFGIHGALAQTVAHDAHNLLVMGDNDEDMALAARTLAECGGGEVAVADGKVLALVELPVCGLMSTLSAEQVAAQVEKIEQAWVEMGNTMPSPFMTMGIMSLACIPELRLTNRGYVNCTTFTMEDLIVE</sequence>
<evidence type="ECO:0000256" key="3">
    <source>
        <dbReference type="ARBA" id="ARBA00022801"/>
    </source>
</evidence>
<evidence type="ECO:0000256" key="6">
    <source>
        <dbReference type="HAMAP-Rule" id="MF_01518"/>
    </source>
</evidence>
<dbReference type="CDD" id="cd01295">
    <property type="entry name" value="AdeC"/>
    <property type="match status" value="1"/>
</dbReference>
<dbReference type="Pfam" id="PF13382">
    <property type="entry name" value="Adenine_deam_C"/>
    <property type="match status" value="1"/>
</dbReference>
<dbReference type="Pfam" id="PF01979">
    <property type="entry name" value="Amidohydro_1"/>
    <property type="match status" value="1"/>
</dbReference>
<dbReference type="EMBL" id="FNSH01000001">
    <property type="protein sequence ID" value="SEB73004.1"/>
    <property type="molecule type" value="Genomic_DNA"/>
</dbReference>
<evidence type="ECO:0000313" key="9">
    <source>
        <dbReference type="EMBL" id="SEB73004.1"/>
    </source>
</evidence>
<dbReference type="SUPFAM" id="SSF51556">
    <property type="entry name" value="Metallo-dependent hydrolases"/>
    <property type="match status" value="1"/>
</dbReference>
<protein>
    <recommendedName>
        <fullName evidence="2 6">Adenine deaminase</fullName>
        <shortName evidence="6">Adenase</shortName>
        <shortName evidence="6">Adenine aminase</shortName>
        <ecNumber evidence="2 6">3.5.4.2</ecNumber>
    </recommendedName>
</protein>
<gene>
    <name evidence="6" type="primary">ade</name>
    <name evidence="9" type="ORF">SAMN04489746_0961</name>
</gene>
<dbReference type="AlphaFoldDB" id="A0AB38A6U1"/>
<dbReference type="PANTHER" id="PTHR11113">
    <property type="entry name" value="N-ACETYLGLUCOSAMINE-6-PHOSPHATE DEACETYLASE"/>
    <property type="match status" value="1"/>
</dbReference>
<evidence type="ECO:0000259" key="8">
    <source>
        <dbReference type="Pfam" id="PF13382"/>
    </source>
</evidence>
<keyword evidence="3 6" id="KW-0378">Hydrolase</keyword>
<organism evidence="9 10">
    <name type="scientific">Atopobium minutum</name>
    <dbReference type="NCBI Taxonomy" id="1381"/>
    <lineage>
        <taxon>Bacteria</taxon>
        <taxon>Bacillati</taxon>
        <taxon>Actinomycetota</taxon>
        <taxon>Coriobacteriia</taxon>
        <taxon>Coriobacteriales</taxon>
        <taxon>Atopobiaceae</taxon>
        <taxon>Atopobium</taxon>
    </lineage>
</organism>
<feature type="domain" description="Amidohydrolase-related" evidence="7">
    <location>
        <begin position="84"/>
        <end position="372"/>
    </location>
</feature>
<dbReference type="InterPro" id="IPR032466">
    <property type="entry name" value="Metal_Hydrolase"/>
</dbReference>
<comment type="catalytic activity">
    <reaction evidence="5 6">
        <text>adenine + H2O + H(+) = hypoxanthine + NH4(+)</text>
        <dbReference type="Rhea" id="RHEA:23688"/>
        <dbReference type="ChEBI" id="CHEBI:15377"/>
        <dbReference type="ChEBI" id="CHEBI:15378"/>
        <dbReference type="ChEBI" id="CHEBI:16708"/>
        <dbReference type="ChEBI" id="CHEBI:17368"/>
        <dbReference type="ChEBI" id="CHEBI:28938"/>
        <dbReference type="EC" id="3.5.4.2"/>
    </reaction>
</comment>
<dbReference type="InterPro" id="IPR026912">
    <property type="entry name" value="Adenine_deam_C"/>
</dbReference>
<dbReference type="SUPFAM" id="SSF51338">
    <property type="entry name" value="Composite domain of metallo-dependent hydrolases"/>
    <property type="match status" value="1"/>
</dbReference>
<dbReference type="InterPro" id="IPR006680">
    <property type="entry name" value="Amidohydro-rel"/>
</dbReference>
<name>A0AB38A6U1_9ACTN</name>
<evidence type="ECO:0000256" key="2">
    <source>
        <dbReference type="ARBA" id="ARBA00012782"/>
    </source>
</evidence>
<feature type="domain" description="Adenine deaminase C-terminal" evidence="8">
    <location>
        <begin position="433"/>
        <end position="600"/>
    </location>
</feature>
<evidence type="ECO:0000259" key="7">
    <source>
        <dbReference type="Pfam" id="PF01979"/>
    </source>
</evidence>
<proteinExistence type="inferred from homology"/>
<dbReference type="GO" id="GO:0006146">
    <property type="term" value="P:adenine catabolic process"/>
    <property type="evidence" value="ECO:0007669"/>
    <property type="project" value="InterPro"/>
</dbReference>
<evidence type="ECO:0000256" key="5">
    <source>
        <dbReference type="ARBA" id="ARBA00047720"/>
    </source>
</evidence>
<comment type="similarity">
    <text evidence="1 6">Belongs to the metallo-dependent hydrolases superfamily. Adenine deaminase family.</text>
</comment>
<dbReference type="Gene3D" id="2.30.40.10">
    <property type="entry name" value="Urease, subunit C, domain 1"/>
    <property type="match status" value="1"/>
</dbReference>
<evidence type="ECO:0000256" key="4">
    <source>
        <dbReference type="ARBA" id="ARBA00023211"/>
    </source>
</evidence>
<comment type="cofactor">
    <cofactor evidence="6">
        <name>Mn(2+)</name>
        <dbReference type="ChEBI" id="CHEBI:29035"/>
    </cofactor>
</comment>
<dbReference type="InterPro" id="IPR011059">
    <property type="entry name" value="Metal-dep_hydrolase_composite"/>
</dbReference>
<dbReference type="PANTHER" id="PTHR11113:SF2">
    <property type="entry name" value="ADENINE DEAMINASE"/>
    <property type="match status" value="1"/>
</dbReference>